<dbReference type="Pfam" id="PF05656">
    <property type="entry name" value="DUF805"/>
    <property type="match status" value="1"/>
</dbReference>
<proteinExistence type="predicted"/>
<dbReference type="Proteomes" id="UP000293854">
    <property type="component" value="Unassembled WGS sequence"/>
</dbReference>
<feature type="transmembrane region" description="Helical" evidence="1">
    <location>
        <begin position="74"/>
        <end position="96"/>
    </location>
</feature>
<comment type="caution">
    <text evidence="2">The sequence shown here is derived from an EMBL/GenBank/DDBJ whole genome shotgun (WGS) entry which is preliminary data.</text>
</comment>
<keyword evidence="1" id="KW-1133">Transmembrane helix</keyword>
<dbReference type="AlphaFoldDB" id="A0A4Q7CMB3"/>
<feature type="transmembrane region" description="Helical" evidence="1">
    <location>
        <begin position="108"/>
        <end position="125"/>
    </location>
</feature>
<feature type="transmembrane region" description="Helical" evidence="1">
    <location>
        <begin position="37"/>
        <end position="62"/>
    </location>
</feature>
<keyword evidence="1" id="KW-0812">Transmembrane</keyword>
<gene>
    <name evidence="2" type="ORF">EIG99_12375</name>
</gene>
<reference evidence="2 3" key="1">
    <citation type="submission" date="2018-11" db="EMBL/GenBank/DDBJ databases">
        <title>Genomic profiling of Staphylococcus species from a Poultry farm system in KwaZulu-Natal, South Africa.</title>
        <authorList>
            <person name="Amoako D.G."/>
            <person name="Somboro A.M."/>
            <person name="Abia A.L.K."/>
            <person name="Bester L.A."/>
            <person name="Essack S.Y."/>
        </authorList>
    </citation>
    <scope>NUCLEOTIDE SEQUENCE [LARGE SCALE GENOMIC DNA]</scope>
    <source>
        <strain evidence="2 3">SA11</strain>
    </source>
</reference>
<sequence length="139" mass="16267">MKRRMYVMKEKVNFAQCFGLFWETYFNFKGCTTGREYWFTIAWLAILTISVMLIGLFGLITFLTGISLIFGEVLFLFITMFYFLASFTLLIPVLTLIIRKFHDSGKSILLPTLFTVMSMTILYLLDLTFNQFESCDITF</sequence>
<evidence type="ECO:0000313" key="2">
    <source>
        <dbReference type="EMBL" id="RZI00149.1"/>
    </source>
</evidence>
<dbReference type="GO" id="GO:0016020">
    <property type="term" value="C:membrane"/>
    <property type="evidence" value="ECO:0007669"/>
    <property type="project" value="InterPro"/>
</dbReference>
<accession>A0A4Q7CMB3</accession>
<protein>
    <submittedName>
        <fullName evidence="2">DUF805 domain-containing protein</fullName>
    </submittedName>
</protein>
<evidence type="ECO:0000256" key="1">
    <source>
        <dbReference type="SAM" id="Phobius"/>
    </source>
</evidence>
<keyword evidence="1" id="KW-0472">Membrane</keyword>
<organism evidence="2 3">
    <name type="scientific">Staphylococcus condimenti</name>
    <dbReference type="NCBI Taxonomy" id="70255"/>
    <lineage>
        <taxon>Bacteria</taxon>
        <taxon>Bacillati</taxon>
        <taxon>Bacillota</taxon>
        <taxon>Bacilli</taxon>
        <taxon>Bacillales</taxon>
        <taxon>Staphylococcaceae</taxon>
        <taxon>Staphylococcus</taxon>
    </lineage>
</organism>
<evidence type="ECO:0000313" key="3">
    <source>
        <dbReference type="Proteomes" id="UP000293854"/>
    </source>
</evidence>
<dbReference type="InterPro" id="IPR008523">
    <property type="entry name" value="DUF805"/>
</dbReference>
<dbReference type="EMBL" id="RQTE01000331">
    <property type="protein sequence ID" value="RZI00149.1"/>
    <property type="molecule type" value="Genomic_DNA"/>
</dbReference>
<name>A0A4Q7CMB3_9STAP</name>